<dbReference type="InterPro" id="IPR015943">
    <property type="entry name" value="WD40/YVTN_repeat-like_dom_sf"/>
</dbReference>
<dbReference type="EMBL" id="MCGN01000001">
    <property type="protein sequence ID" value="ORZ03835.1"/>
    <property type="molecule type" value="Genomic_DNA"/>
</dbReference>
<evidence type="ECO:0000256" key="9">
    <source>
        <dbReference type="PROSITE-ProRule" id="PRU00221"/>
    </source>
</evidence>
<dbReference type="InterPro" id="IPR006595">
    <property type="entry name" value="CTLH_C"/>
</dbReference>
<keyword evidence="5" id="KW-0508">mRNA splicing</keyword>
<dbReference type="SUPFAM" id="SSF50978">
    <property type="entry name" value="WD40 repeat-like"/>
    <property type="match status" value="1"/>
</dbReference>
<evidence type="ECO:0000259" key="10">
    <source>
        <dbReference type="PROSITE" id="PS50897"/>
    </source>
</evidence>
<dbReference type="GO" id="GO:0000398">
    <property type="term" value="P:mRNA splicing, via spliceosome"/>
    <property type="evidence" value="ECO:0007669"/>
    <property type="project" value="InterPro"/>
</dbReference>
<dbReference type="SMART" id="SM00668">
    <property type="entry name" value="CTLH"/>
    <property type="match status" value="1"/>
</dbReference>
<proteinExistence type="inferred from homology"/>
<evidence type="ECO:0000256" key="4">
    <source>
        <dbReference type="ARBA" id="ARBA00022737"/>
    </source>
</evidence>
<dbReference type="Pfam" id="PF17814">
    <property type="entry name" value="LisH_TPL"/>
    <property type="match status" value="1"/>
</dbReference>
<dbReference type="PRINTS" id="PR00320">
    <property type="entry name" value="GPROTEINBRPT"/>
</dbReference>
<dbReference type="PROSITE" id="PS50294">
    <property type="entry name" value="WD_REPEATS_REGION"/>
    <property type="match status" value="3"/>
</dbReference>
<keyword evidence="4" id="KW-0677">Repeat</keyword>
<accession>A0A1X2HW45</accession>
<evidence type="ECO:0000313" key="12">
    <source>
        <dbReference type="Proteomes" id="UP000242180"/>
    </source>
</evidence>
<keyword evidence="6" id="KW-0539">Nucleus</keyword>
<dbReference type="AlphaFoldDB" id="A0A1X2HW45"/>
<dbReference type="Pfam" id="PF00400">
    <property type="entry name" value="WD40"/>
    <property type="match status" value="4"/>
</dbReference>
<dbReference type="SMART" id="SM00667">
    <property type="entry name" value="LisH"/>
    <property type="match status" value="1"/>
</dbReference>
<evidence type="ECO:0000313" key="11">
    <source>
        <dbReference type="EMBL" id="ORZ03835.1"/>
    </source>
</evidence>
<comment type="subcellular location">
    <subcellularLocation>
        <location evidence="1">Nucleus speckle</location>
    </subcellularLocation>
</comment>
<dbReference type="InterPro" id="IPR019775">
    <property type="entry name" value="WD40_repeat_CS"/>
</dbReference>
<dbReference type="PANTHER" id="PTHR22848">
    <property type="entry name" value="WD40 REPEAT PROTEIN"/>
    <property type="match status" value="1"/>
</dbReference>
<dbReference type="SMART" id="SM00320">
    <property type="entry name" value="WD40"/>
    <property type="match status" value="4"/>
</dbReference>
<feature type="repeat" description="WD" evidence="9">
    <location>
        <begin position="304"/>
        <end position="334"/>
    </location>
</feature>
<gene>
    <name evidence="11" type="ORF">BCR43DRAFT_560429</name>
</gene>
<dbReference type="STRING" id="13706.A0A1X2HW45"/>
<dbReference type="PROSITE" id="PS50896">
    <property type="entry name" value="LISH"/>
    <property type="match status" value="1"/>
</dbReference>
<dbReference type="Proteomes" id="UP000242180">
    <property type="component" value="Unassembled WGS sequence"/>
</dbReference>
<feature type="domain" description="CTLH" evidence="10">
    <location>
        <begin position="40"/>
        <end position="92"/>
    </location>
</feature>
<protein>
    <recommendedName>
        <fullName evidence="8">WD40 repeat-containing protein SMU1</fullName>
    </recommendedName>
</protein>
<dbReference type="OrthoDB" id="538223at2759"/>
<feature type="repeat" description="WD" evidence="9">
    <location>
        <begin position="211"/>
        <end position="252"/>
    </location>
</feature>
<dbReference type="CDD" id="cd00200">
    <property type="entry name" value="WD40"/>
    <property type="match status" value="1"/>
</dbReference>
<evidence type="ECO:0000256" key="1">
    <source>
        <dbReference type="ARBA" id="ARBA00004324"/>
    </source>
</evidence>
<organism evidence="11 12">
    <name type="scientific">Syncephalastrum racemosum</name>
    <name type="common">Filamentous fungus</name>
    <dbReference type="NCBI Taxonomy" id="13706"/>
    <lineage>
        <taxon>Eukaryota</taxon>
        <taxon>Fungi</taxon>
        <taxon>Fungi incertae sedis</taxon>
        <taxon>Mucoromycota</taxon>
        <taxon>Mucoromycotina</taxon>
        <taxon>Mucoromycetes</taxon>
        <taxon>Mucorales</taxon>
        <taxon>Syncephalastraceae</taxon>
        <taxon>Syncephalastrum</taxon>
    </lineage>
</organism>
<evidence type="ECO:0000256" key="3">
    <source>
        <dbReference type="ARBA" id="ARBA00022664"/>
    </source>
</evidence>
<feature type="repeat" description="WD" evidence="9">
    <location>
        <begin position="346"/>
        <end position="387"/>
    </location>
</feature>
<dbReference type="InterPro" id="IPR006594">
    <property type="entry name" value="LisH"/>
</dbReference>
<dbReference type="PROSITE" id="PS00678">
    <property type="entry name" value="WD_REPEATS_1"/>
    <property type="match status" value="1"/>
</dbReference>
<evidence type="ECO:0000256" key="6">
    <source>
        <dbReference type="ARBA" id="ARBA00023242"/>
    </source>
</evidence>
<evidence type="ECO:0000256" key="5">
    <source>
        <dbReference type="ARBA" id="ARBA00023187"/>
    </source>
</evidence>
<dbReference type="InParanoid" id="A0A1X2HW45"/>
<dbReference type="PROSITE" id="PS50082">
    <property type="entry name" value="WD_REPEATS_2"/>
    <property type="match status" value="4"/>
</dbReference>
<keyword evidence="3" id="KW-0507">mRNA processing</keyword>
<dbReference type="GO" id="GO:0016607">
    <property type="term" value="C:nuclear speck"/>
    <property type="evidence" value="ECO:0007669"/>
    <property type="project" value="UniProtKB-SubCell"/>
</dbReference>
<dbReference type="InterPro" id="IPR054532">
    <property type="entry name" value="TPL_SMU1_LisH-like"/>
</dbReference>
<keyword evidence="12" id="KW-1185">Reference proteome</keyword>
<comment type="caution">
    <text evidence="11">The sequence shown here is derived from an EMBL/GenBank/DDBJ whole genome shotgun (WGS) entry which is preliminary data.</text>
</comment>
<dbReference type="InterPro" id="IPR045184">
    <property type="entry name" value="SMU1"/>
</dbReference>
<dbReference type="PROSITE" id="PS50897">
    <property type="entry name" value="CTLH"/>
    <property type="match status" value="1"/>
</dbReference>
<dbReference type="InterPro" id="IPR036322">
    <property type="entry name" value="WD40_repeat_dom_sf"/>
</dbReference>
<evidence type="ECO:0000256" key="2">
    <source>
        <dbReference type="ARBA" id="ARBA00022574"/>
    </source>
</evidence>
<keyword evidence="2 9" id="KW-0853">WD repeat</keyword>
<dbReference type="InterPro" id="IPR020472">
    <property type="entry name" value="WD40_PAC1"/>
</dbReference>
<dbReference type="Gene3D" id="2.130.10.10">
    <property type="entry name" value="YVTN repeat-like/Quinoprotein amine dehydrogenase"/>
    <property type="match status" value="2"/>
</dbReference>
<dbReference type="OMA" id="MMKQQEP"/>
<reference evidence="11 12" key="1">
    <citation type="submission" date="2016-07" db="EMBL/GenBank/DDBJ databases">
        <title>Pervasive Adenine N6-methylation of Active Genes in Fungi.</title>
        <authorList>
            <consortium name="DOE Joint Genome Institute"/>
            <person name="Mondo S.J."/>
            <person name="Dannebaum R.O."/>
            <person name="Kuo R.C."/>
            <person name="Labutti K."/>
            <person name="Haridas S."/>
            <person name="Kuo A."/>
            <person name="Salamov A."/>
            <person name="Ahrendt S.R."/>
            <person name="Lipzen A."/>
            <person name="Sullivan W."/>
            <person name="Andreopoulos W.B."/>
            <person name="Clum A."/>
            <person name="Lindquist E."/>
            <person name="Daum C."/>
            <person name="Ramamoorthy G.K."/>
            <person name="Gryganskyi A."/>
            <person name="Culley D."/>
            <person name="Magnuson J.K."/>
            <person name="James T.Y."/>
            <person name="O'Malley M.A."/>
            <person name="Stajich J.E."/>
            <person name="Spatafora J.W."/>
            <person name="Visel A."/>
            <person name="Grigoriev I.V."/>
        </authorList>
    </citation>
    <scope>NUCLEOTIDE SEQUENCE [LARGE SCALE GENOMIC DNA]</scope>
    <source>
        <strain evidence="11 12">NRRL 2496</strain>
    </source>
</reference>
<dbReference type="InterPro" id="IPR001680">
    <property type="entry name" value="WD40_rpt"/>
</dbReference>
<comment type="similarity">
    <text evidence="7">Belongs to the WD repeat SMU1 family.</text>
</comment>
<name>A0A1X2HW45_SYNRA</name>
<evidence type="ECO:0000256" key="7">
    <source>
        <dbReference type="ARBA" id="ARBA00025801"/>
    </source>
</evidence>
<feature type="repeat" description="WD" evidence="9">
    <location>
        <begin position="261"/>
        <end position="302"/>
    </location>
</feature>
<evidence type="ECO:0000256" key="8">
    <source>
        <dbReference type="ARBA" id="ARBA00026184"/>
    </source>
</evidence>
<sequence>MSVEIEAEDIVRLILQFYKENNLTRSLAALERETSVSLDTLDNREEFEKNIVDGKWDIVLRDVARLKLPGKKLIDLYEHIVIELTEQRELSAARTLLRQTEPMFILKQRHPERYLHLEHLLSRSILDAKDIYPHGQTKEKRRQQIAKVLAAEVTVVAPGRLSTLLENSAKWQQVQGLLPDNASFDPFRAEAVSQIGERDVFANQACSTIKFPGKGTYAESLAFAPAGQILATGSVDGFIELWNYTNGKLRKDLQYQADENFMAMDASVICINFSKNGEQLVTGSTDGKIAVWKVQSGTCQRKYSPAHSQGVTSVCFSKDASMVLSGSYDHTVKIHGLRGGKGNKEFKGHTGFVNNVLFSNDNRAVLSASSDNTIRVWDTESADCLRTIDIAGVQSLAFVGEDRILALTSAAMRIISIKGDLLGMLTSAGDYVAMALSPQQQLAYSVTESGIVECFNTSTGELVGKESLENAGEIIGIASHPLANVIAVSDDKGRVHLLKA</sequence>